<keyword evidence="2" id="KW-0378">Hydrolase</keyword>
<dbReference type="GO" id="GO:0016787">
    <property type="term" value="F:hydrolase activity"/>
    <property type="evidence" value="ECO:0007669"/>
    <property type="project" value="UniProtKB-KW"/>
</dbReference>
<dbReference type="RefSeq" id="WP_026638700.1">
    <property type="nucleotide sequence ID" value="NZ_NEVI01000017.1"/>
</dbReference>
<dbReference type="Pfam" id="PF12697">
    <property type="entry name" value="Abhydrolase_6"/>
    <property type="match status" value="1"/>
</dbReference>
<dbReference type="PANTHER" id="PTHR43689:SF8">
    <property type="entry name" value="ALPHA_BETA-HYDROLASES SUPERFAMILY PROTEIN"/>
    <property type="match status" value="1"/>
</dbReference>
<proteinExistence type="predicted"/>
<dbReference type="Proteomes" id="UP000216947">
    <property type="component" value="Unassembled WGS sequence"/>
</dbReference>
<feature type="domain" description="AB hydrolase-1" evidence="1">
    <location>
        <begin position="35"/>
        <end position="252"/>
    </location>
</feature>
<accession>A0A261R143</accession>
<dbReference type="PANTHER" id="PTHR43689">
    <property type="entry name" value="HYDROLASE"/>
    <property type="match status" value="1"/>
</dbReference>
<organism evidence="2 3">
    <name type="scientific">Bordetella genomosp. 7</name>
    <dbReference type="NCBI Taxonomy" id="1416805"/>
    <lineage>
        <taxon>Bacteria</taxon>
        <taxon>Pseudomonadati</taxon>
        <taxon>Pseudomonadota</taxon>
        <taxon>Betaproteobacteria</taxon>
        <taxon>Burkholderiales</taxon>
        <taxon>Alcaligenaceae</taxon>
        <taxon>Bordetella</taxon>
    </lineage>
</organism>
<dbReference type="OrthoDB" id="135231at2"/>
<name>A0A261R143_9BORD</name>
<dbReference type="EMBL" id="NEVK01000006">
    <property type="protein sequence ID" value="OZI18340.1"/>
    <property type="molecule type" value="Genomic_DNA"/>
</dbReference>
<gene>
    <name evidence="2" type="ORF">CAL19_14430</name>
</gene>
<keyword evidence="3" id="KW-1185">Reference proteome</keyword>
<dbReference type="Gene3D" id="3.40.50.1820">
    <property type="entry name" value="alpha/beta hydrolase"/>
    <property type="match status" value="1"/>
</dbReference>
<evidence type="ECO:0000313" key="3">
    <source>
        <dbReference type="Proteomes" id="UP000216947"/>
    </source>
</evidence>
<evidence type="ECO:0000259" key="1">
    <source>
        <dbReference type="Pfam" id="PF12697"/>
    </source>
</evidence>
<dbReference type="SUPFAM" id="SSF53474">
    <property type="entry name" value="alpha/beta-Hydrolases"/>
    <property type="match status" value="1"/>
</dbReference>
<dbReference type="AlphaFoldDB" id="A0A261R143"/>
<dbReference type="InterPro" id="IPR029058">
    <property type="entry name" value="AB_hydrolase_fold"/>
</dbReference>
<dbReference type="InterPro" id="IPR000073">
    <property type="entry name" value="AB_hydrolase_1"/>
</dbReference>
<dbReference type="PRINTS" id="PR00111">
    <property type="entry name" value="ABHYDROLASE"/>
</dbReference>
<sequence length="259" mass="28509">MPTVITEEYHVDAGPGRLYVRRWQPATPASPPPAIVLFHDSLGCVELWRDFPGRLAHATGRPVVAYDRLGFGKSDPNPGTLDMDFVEQEARHGFAAVREALRLEEFVALGHSVGGGMALASAVEHAARCRALITESAQMFTEEHTLAGIRQARSDFAQPGQVDRLKKYHGEKAPWVLSAWTDTWLSPGFADWRLDDCLRAVRCPVLALHGDNDEYGSLAHPQRMQALAGAQAVILQDCGHVPHREMPDTVIAHIAGWLK</sequence>
<reference evidence="3" key="1">
    <citation type="submission" date="2017-05" db="EMBL/GenBank/DDBJ databases">
        <title>Complete and WGS of Bordetella genogroups.</title>
        <authorList>
            <person name="Spilker T."/>
            <person name="Lipuma J."/>
        </authorList>
    </citation>
    <scope>NUCLEOTIDE SEQUENCE [LARGE SCALE GENOMIC DNA]</scope>
    <source>
        <strain evidence="3">AU18089</strain>
    </source>
</reference>
<protein>
    <submittedName>
        <fullName evidence="2">Alpha/beta hydrolase</fullName>
    </submittedName>
</protein>
<comment type="caution">
    <text evidence="2">The sequence shown here is derived from an EMBL/GenBank/DDBJ whole genome shotgun (WGS) entry which is preliminary data.</text>
</comment>
<evidence type="ECO:0000313" key="2">
    <source>
        <dbReference type="EMBL" id="OZI18340.1"/>
    </source>
</evidence>